<name>A0A2G4SKU1_RHIZD</name>
<protein>
    <recommendedName>
        <fullName evidence="2">SWIM-type domain-containing protein</fullName>
    </recommendedName>
</protein>
<dbReference type="Proteomes" id="UP000242254">
    <property type="component" value="Unassembled WGS sequence"/>
</dbReference>
<dbReference type="InterPro" id="IPR007527">
    <property type="entry name" value="Znf_SWIM"/>
</dbReference>
<keyword evidence="1" id="KW-0862">Zinc</keyword>
<dbReference type="RefSeq" id="XP_023463106.1">
    <property type="nucleotide sequence ID" value="XM_023611621.1"/>
</dbReference>
<dbReference type="STRING" id="1340429.A0A2G4SKU1"/>
<dbReference type="AlphaFoldDB" id="A0A2G4SKU1"/>
<feature type="non-terminal residue" evidence="3">
    <location>
        <position position="122"/>
    </location>
</feature>
<keyword evidence="4" id="KW-1185">Reference proteome</keyword>
<evidence type="ECO:0000256" key="1">
    <source>
        <dbReference type="PROSITE-ProRule" id="PRU00325"/>
    </source>
</evidence>
<keyword evidence="1" id="KW-0479">Metal-binding</keyword>
<evidence type="ECO:0000259" key="2">
    <source>
        <dbReference type="PROSITE" id="PS50966"/>
    </source>
</evidence>
<dbReference type="GO" id="GO:0008270">
    <property type="term" value="F:zinc ion binding"/>
    <property type="evidence" value="ECO:0007669"/>
    <property type="project" value="UniProtKB-KW"/>
</dbReference>
<proteinExistence type="predicted"/>
<dbReference type="GeneID" id="35442610"/>
<reference evidence="3 4" key="1">
    <citation type="journal article" date="2016" name="Proc. Natl. Acad. Sci. U.S.A.">
        <title>Lipid metabolic changes in an early divergent fungus govern the establishment of a mutualistic symbiosis with endobacteria.</title>
        <authorList>
            <person name="Lastovetsky O.A."/>
            <person name="Gaspar M.L."/>
            <person name="Mondo S.J."/>
            <person name="LaButti K.M."/>
            <person name="Sandor L."/>
            <person name="Grigoriev I.V."/>
            <person name="Henry S.A."/>
            <person name="Pawlowska T.E."/>
        </authorList>
    </citation>
    <scope>NUCLEOTIDE SEQUENCE [LARGE SCALE GENOMIC DNA]</scope>
    <source>
        <strain evidence="3 4">ATCC 52813</strain>
    </source>
</reference>
<evidence type="ECO:0000313" key="4">
    <source>
        <dbReference type="Proteomes" id="UP000242254"/>
    </source>
</evidence>
<gene>
    <name evidence="3" type="ORF">RHIMIDRAFT_262632</name>
</gene>
<keyword evidence="1" id="KW-0863">Zinc-finger</keyword>
<feature type="domain" description="SWIM-type" evidence="2">
    <location>
        <begin position="24"/>
        <end position="56"/>
    </location>
</feature>
<sequence length="122" mass="14163">MVQRSEDDDDTYDCKSFTDDYIWYEIELKNGHLFRCNCPDNLKFCKHIFLVNRVADVPYTLRFDIVVDADTTGLIHEELAITGINFTDTTNDSTSDNDICQELAYSIDRYDNLCISDLGRKK</sequence>
<evidence type="ECO:0000313" key="3">
    <source>
        <dbReference type="EMBL" id="PHZ09398.1"/>
    </source>
</evidence>
<accession>A0A2G4SKU1</accession>
<dbReference type="EMBL" id="KZ303858">
    <property type="protein sequence ID" value="PHZ09398.1"/>
    <property type="molecule type" value="Genomic_DNA"/>
</dbReference>
<dbReference type="PROSITE" id="PS50966">
    <property type="entry name" value="ZF_SWIM"/>
    <property type="match status" value="1"/>
</dbReference>
<organism evidence="3 4">
    <name type="scientific">Rhizopus microsporus ATCC 52813</name>
    <dbReference type="NCBI Taxonomy" id="1340429"/>
    <lineage>
        <taxon>Eukaryota</taxon>
        <taxon>Fungi</taxon>
        <taxon>Fungi incertae sedis</taxon>
        <taxon>Mucoromycota</taxon>
        <taxon>Mucoromycotina</taxon>
        <taxon>Mucoromycetes</taxon>
        <taxon>Mucorales</taxon>
        <taxon>Mucorineae</taxon>
        <taxon>Rhizopodaceae</taxon>
        <taxon>Rhizopus</taxon>
    </lineage>
</organism>